<dbReference type="AlphaFoldDB" id="A0A2M8QCQ2"/>
<feature type="domain" description="YoaR-like putative peptidoglycan binding" evidence="2">
    <location>
        <begin position="108"/>
        <end position="195"/>
    </location>
</feature>
<keyword evidence="1" id="KW-1133">Transmembrane helix</keyword>
<protein>
    <submittedName>
        <fullName evidence="4">Uncharacterized protein</fullName>
    </submittedName>
</protein>
<accession>A0A2M8QCQ2</accession>
<dbReference type="EMBL" id="PGTN01000043">
    <property type="protein sequence ID" value="PJF47560.1"/>
    <property type="molecule type" value="Genomic_DNA"/>
</dbReference>
<organism evidence="4 5">
    <name type="scientific">Candidatus Thermofonsia Clade 3 bacterium</name>
    <dbReference type="NCBI Taxonomy" id="2364212"/>
    <lineage>
        <taxon>Bacteria</taxon>
        <taxon>Bacillati</taxon>
        <taxon>Chloroflexota</taxon>
        <taxon>Candidatus Thermofontia</taxon>
        <taxon>Candidatus Thermofonsia Clade 3</taxon>
    </lineage>
</organism>
<dbReference type="GO" id="GO:0008800">
    <property type="term" value="F:beta-lactamase activity"/>
    <property type="evidence" value="ECO:0007669"/>
    <property type="project" value="InterPro"/>
</dbReference>
<feature type="transmembrane region" description="Helical" evidence="1">
    <location>
        <begin position="12"/>
        <end position="34"/>
    </location>
</feature>
<evidence type="ECO:0000259" key="3">
    <source>
        <dbReference type="Pfam" id="PF13354"/>
    </source>
</evidence>
<dbReference type="Pfam" id="PF13354">
    <property type="entry name" value="Beta-lactamase2"/>
    <property type="match status" value="1"/>
</dbReference>
<evidence type="ECO:0000313" key="5">
    <source>
        <dbReference type="Proteomes" id="UP000230790"/>
    </source>
</evidence>
<keyword evidence="1" id="KW-0472">Membrane</keyword>
<sequence length="493" mass="52282">MGRRFLNRSTLENAAVVSAILIFAILVANVIMFISSRDRLPPETRLGDLDVSGLTVDEAIGAVTRALRQPVTLRYLDQRIELEPAAIGFRLNEPVARLQLEAVIAGQQGLDKLPAFILRRNDHPARIPLPYQYSEPQLQGVLAELATRYDRDPRPPAPDLASGTVTPGQDGTVLNVAEASQAILAAMQSGAARTVDLPVDVMPLGMKGVRSLEAAVLERLRPLTARTGNLAGVFIKDLVSGEELAINGDVAFSGAGWLKLGLILEAYRANALPIAPTLREKLERVSAGGGPAEINDVLRELGNGDAQLGADRVNATLQKLGLRNTFLAQPLGQGVAPPTIVTPANARGDINADPDPNAQSTVADVGVLLEMIEQCRNGAGGMFLAFDGRFSAAKCDEMLTVIAKNNASGLIAAGSGSATVFHRQAWDARNHGDAALVRSPKGEYVVAVMLHGPGQLDWKETSPIISDIARLAYGFFNEEMPPAPPALTGAPPP</sequence>
<keyword evidence="1" id="KW-0812">Transmembrane</keyword>
<dbReference type="Pfam" id="PF12229">
    <property type="entry name" value="PG_binding_4"/>
    <property type="match status" value="1"/>
</dbReference>
<dbReference type="PANTHER" id="PTHR35333:SF3">
    <property type="entry name" value="BETA-LACTAMASE-TYPE TRANSPEPTIDASE FOLD CONTAINING PROTEIN"/>
    <property type="match status" value="1"/>
</dbReference>
<dbReference type="InterPro" id="IPR000871">
    <property type="entry name" value="Beta-lactam_class-A"/>
</dbReference>
<dbReference type="Gene3D" id="3.40.710.10">
    <property type="entry name" value="DD-peptidase/beta-lactamase superfamily"/>
    <property type="match status" value="1"/>
</dbReference>
<dbReference type="Proteomes" id="UP000230790">
    <property type="component" value="Unassembled WGS sequence"/>
</dbReference>
<proteinExistence type="predicted"/>
<dbReference type="InterPro" id="IPR022029">
    <property type="entry name" value="YoaR-like_PG-bd"/>
</dbReference>
<evidence type="ECO:0000313" key="4">
    <source>
        <dbReference type="EMBL" id="PJF47560.1"/>
    </source>
</evidence>
<feature type="domain" description="Beta-lactamase class A catalytic" evidence="3">
    <location>
        <begin position="307"/>
        <end position="449"/>
    </location>
</feature>
<dbReference type="InterPro" id="IPR012338">
    <property type="entry name" value="Beta-lactam/transpept-like"/>
</dbReference>
<dbReference type="InterPro" id="IPR045155">
    <property type="entry name" value="Beta-lactam_cat"/>
</dbReference>
<evidence type="ECO:0000256" key="1">
    <source>
        <dbReference type="SAM" id="Phobius"/>
    </source>
</evidence>
<reference evidence="4 5" key="1">
    <citation type="submission" date="2017-11" db="EMBL/GenBank/DDBJ databases">
        <title>Evolution of Phototrophy in the Chloroflexi Phylum Driven by Horizontal Gene Transfer.</title>
        <authorList>
            <person name="Ward L.M."/>
            <person name="Hemp J."/>
            <person name="Shih P.M."/>
            <person name="Mcglynn S.E."/>
            <person name="Fischer W."/>
        </authorList>
    </citation>
    <scope>NUCLEOTIDE SEQUENCE [LARGE SCALE GENOMIC DNA]</scope>
    <source>
        <strain evidence="4">JP3_7</strain>
    </source>
</reference>
<dbReference type="PANTHER" id="PTHR35333">
    <property type="entry name" value="BETA-LACTAMASE"/>
    <property type="match status" value="1"/>
</dbReference>
<dbReference type="GO" id="GO:0030655">
    <property type="term" value="P:beta-lactam antibiotic catabolic process"/>
    <property type="evidence" value="ECO:0007669"/>
    <property type="project" value="InterPro"/>
</dbReference>
<evidence type="ECO:0000259" key="2">
    <source>
        <dbReference type="Pfam" id="PF12229"/>
    </source>
</evidence>
<gene>
    <name evidence="4" type="ORF">CUN48_07915</name>
</gene>
<comment type="caution">
    <text evidence="4">The sequence shown here is derived from an EMBL/GenBank/DDBJ whole genome shotgun (WGS) entry which is preliminary data.</text>
</comment>
<dbReference type="GO" id="GO:0046677">
    <property type="term" value="P:response to antibiotic"/>
    <property type="evidence" value="ECO:0007669"/>
    <property type="project" value="InterPro"/>
</dbReference>
<name>A0A2M8QCQ2_9CHLR</name>
<dbReference type="SUPFAM" id="SSF56601">
    <property type="entry name" value="beta-lactamase/transpeptidase-like"/>
    <property type="match status" value="1"/>
</dbReference>